<dbReference type="EMBL" id="AMZY02000027">
    <property type="protein sequence ID" value="EMS30926.1"/>
    <property type="molecule type" value="Genomic_DNA"/>
</dbReference>
<reference evidence="2" key="1">
    <citation type="submission" date="2013-01" db="EMBL/GenBank/DDBJ databases">
        <title>Genome assembly of Mariniradius saccharolyticus AK6.</title>
        <authorList>
            <person name="Vaidya B."/>
            <person name="Khatri I."/>
            <person name="Tanuku N.R.S."/>
            <person name="Subramanian S."/>
            <person name="Pinnaka A."/>
        </authorList>
    </citation>
    <scope>NUCLEOTIDE SEQUENCE [LARGE SCALE GENOMIC DNA]</scope>
    <source>
        <strain evidence="2">AK6</strain>
    </source>
</reference>
<dbReference type="STRING" id="1239962.C943_02803"/>
<proteinExistence type="predicted"/>
<sequence>MRYLNIPKTTLKIFLGGLAIISLSIACEGPEGPAGAIGPAGPQGVAGAQGPAGTKGPNGIQGETGTENVFFSNWITNTWTRMPDNYVWDTIPAPQITEEILNRGVVVAYYRDNSTIPWAKIYPVQIYQNGNWIFTLESKSIKENLILFHGPSRNGGIVDAITTIPFSQVRYMVIPGVNPAGRMNFPDLNDYKAVCSYFGINP</sequence>
<dbReference type="AlphaFoldDB" id="M7Y146"/>
<organism evidence="2 3">
    <name type="scientific">Mariniradius saccharolyticus AK6</name>
    <dbReference type="NCBI Taxonomy" id="1239962"/>
    <lineage>
        <taxon>Bacteria</taxon>
        <taxon>Pseudomonadati</taxon>
        <taxon>Bacteroidota</taxon>
        <taxon>Cytophagia</taxon>
        <taxon>Cytophagales</taxon>
        <taxon>Cyclobacteriaceae</taxon>
        <taxon>Mariniradius</taxon>
    </lineage>
</organism>
<dbReference type="PROSITE" id="PS51257">
    <property type="entry name" value="PROKAR_LIPOPROTEIN"/>
    <property type="match status" value="1"/>
</dbReference>
<dbReference type="eggNOG" id="ENOG5032QYM">
    <property type="taxonomic scope" value="Bacteria"/>
</dbReference>
<dbReference type="Proteomes" id="UP000010953">
    <property type="component" value="Unassembled WGS sequence"/>
</dbReference>
<feature type="signal peptide" evidence="1">
    <location>
        <begin position="1"/>
        <end position="26"/>
    </location>
</feature>
<comment type="caution">
    <text evidence="2">The sequence shown here is derived from an EMBL/GenBank/DDBJ whole genome shotgun (WGS) entry which is preliminary data.</text>
</comment>
<evidence type="ECO:0000313" key="2">
    <source>
        <dbReference type="EMBL" id="EMS30926.1"/>
    </source>
</evidence>
<protein>
    <submittedName>
        <fullName evidence="2">Phage tail fiber protein</fullName>
    </submittedName>
</protein>
<evidence type="ECO:0000256" key="1">
    <source>
        <dbReference type="SAM" id="SignalP"/>
    </source>
</evidence>
<evidence type="ECO:0000313" key="3">
    <source>
        <dbReference type="Proteomes" id="UP000010953"/>
    </source>
</evidence>
<keyword evidence="3" id="KW-1185">Reference proteome</keyword>
<name>M7Y146_9BACT</name>
<dbReference type="InParanoid" id="M7Y146"/>
<gene>
    <name evidence="2" type="ORF">C943_02803</name>
</gene>
<feature type="chain" id="PRO_5004088442" evidence="1">
    <location>
        <begin position="27"/>
        <end position="202"/>
    </location>
</feature>
<keyword evidence="1" id="KW-0732">Signal</keyword>
<accession>M7Y146</accession>